<dbReference type="Proteomes" id="UP000008237">
    <property type="component" value="Unassembled WGS sequence"/>
</dbReference>
<protein>
    <submittedName>
        <fullName evidence="1">Uncharacterized protein</fullName>
    </submittedName>
</protein>
<feature type="non-terminal residue" evidence="1">
    <location>
        <position position="84"/>
    </location>
</feature>
<proteinExistence type="predicted"/>
<name>E2BVW4_HARSA</name>
<organism evidence="2">
    <name type="scientific">Harpegnathos saltator</name>
    <name type="common">Jerdon's jumping ant</name>
    <dbReference type="NCBI Taxonomy" id="610380"/>
    <lineage>
        <taxon>Eukaryota</taxon>
        <taxon>Metazoa</taxon>
        <taxon>Ecdysozoa</taxon>
        <taxon>Arthropoda</taxon>
        <taxon>Hexapoda</taxon>
        <taxon>Insecta</taxon>
        <taxon>Pterygota</taxon>
        <taxon>Neoptera</taxon>
        <taxon>Endopterygota</taxon>
        <taxon>Hymenoptera</taxon>
        <taxon>Apocrita</taxon>
        <taxon>Aculeata</taxon>
        <taxon>Formicoidea</taxon>
        <taxon>Formicidae</taxon>
        <taxon>Ponerinae</taxon>
        <taxon>Ponerini</taxon>
        <taxon>Harpegnathos</taxon>
    </lineage>
</organism>
<feature type="non-terminal residue" evidence="1">
    <location>
        <position position="1"/>
    </location>
</feature>
<evidence type="ECO:0000313" key="2">
    <source>
        <dbReference type="Proteomes" id="UP000008237"/>
    </source>
</evidence>
<dbReference type="OrthoDB" id="7554769at2759"/>
<dbReference type="EMBL" id="GL451045">
    <property type="protein sequence ID" value="EFN80166.1"/>
    <property type="molecule type" value="Genomic_DNA"/>
</dbReference>
<keyword evidence="2" id="KW-1185">Reference proteome</keyword>
<reference evidence="1 2" key="1">
    <citation type="journal article" date="2010" name="Science">
        <title>Genomic comparison of the ants Camponotus floridanus and Harpegnathos saltator.</title>
        <authorList>
            <person name="Bonasio R."/>
            <person name="Zhang G."/>
            <person name="Ye C."/>
            <person name="Mutti N.S."/>
            <person name="Fang X."/>
            <person name="Qin N."/>
            <person name="Donahue G."/>
            <person name="Yang P."/>
            <person name="Li Q."/>
            <person name="Li C."/>
            <person name="Zhang P."/>
            <person name="Huang Z."/>
            <person name="Berger S.L."/>
            <person name="Reinberg D."/>
            <person name="Wang J."/>
            <person name="Liebig J."/>
        </authorList>
    </citation>
    <scope>NUCLEOTIDE SEQUENCE [LARGE SCALE GENOMIC DNA]</scope>
    <source>
        <strain evidence="1 2">R22 G/1</strain>
    </source>
</reference>
<accession>E2BVW4</accession>
<sequence length="84" mass="9220">IDASILEASMKILGFSVRSKNLKGQYVKALRDASAAIAAGTTIMADRIAIDAGGVPDILEELRKENERLRTSLEETKKKMEELE</sequence>
<dbReference type="InParanoid" id="E2BVW4"/>
<evidence type="ECO:0000313" key="1">
    <source>
        <dbReference type="EMBL" id="EFN80166.1"/>
    </source>
</evidence>
<dbReference type="AlphaFoldDB" id="E2BVW4"/>
<gene>
    <name evidence="1" type="ORF">EAI_11577</name>
</gene>